<dbReference type="PANTHER" id="PTHR30486">
    <property type="entry name" value="TWITCHING MOTILITY PROTEIN PILT"/>
    <property type="match status" value="1"/>
</dbReference>
<feature type="domain" description="Bacterial type II secretion system protein E" evidence="3">
    <location>
        <begin position="204"/>
        <end position="218"/>
    </location>
</feature>
<evidence type="ECO:0000259" key="3">
    <source>
        <dbReference type="PROSITE" id="PS00662"/>
    </source>
</evidence>
<protein>
    <submittedName>
        <fullName evidence="4">PilT/PilU family type 4a pilus ATPase</fullName>
    </submittedName>
</protein>
<name>A0ABZ1AMP6_AROEV</name>
<evidence type="ECO:0000313" key="5">
    <source>
        <dbReference type="Proteomes" id="UP001626593"/>
    </source>
</evidence>
<feature type="compositionally biased region" description="Acidic residues" evidence="2">
    <location>
        <begin position="381"/>
        <end position="391"/>
    </location>
</feature>
<accession>A0ABZ1AMP6</accession>
<organism evidence="4 5">
    <name type="scientific">Aromatoleum evansii</name>
    <name type="common">Azoarcus evansii</name>
    <dbReference type="NCBI Taxonomy" id="59406"/>
    <lineage>
        <taxon>Bacteria</taxon>
        <taxon>Pseudomonadati</taxon>
        <taxon>Pseudomonadota</taxon>
        <taxon>Betaproteobacteria</taxon>
        <taxon>Rhodocyclales</taxon>
        <taxon>Rhodocyclaceae</taxon>
        <taxon>Aromatoleum</taxon>
    </lineage>
</organism>
<dbReference type="Gene3D" id="3.30.450.90">
    <property type="match status" value="1"/>
</dbReference>
<proteinExistence type="inferred from homology"/>
<dbReference type="InterPro" id="IPR006321">
    <property type="entry name" value="PilT/PilU"/>
</dbReference>
<comment type="similarity">
    <text evidence="1">Belongs to the GSP E family.</text>
</comment>
<dbReference type="PROSITE" id="PS00662">
    <property type="entry name" value="T2SP_E"/>
    <property type="match status" value="1"/>
</dbReference>
<dbReference type="InterPro" id="IPR027417">
    <property type="entry name" value="P-loop_NTPase"/>
</dbReference>
<dbReference type="EMBL" id="CP141259">
    <property type="protein sequence ID" value="WRL47129.1"/>
    <property type="molecule type" value="Genomic_DNA"/>
</dbReference>
<dbReference type="SUPFAM" id="SSF52540">
    <property type="entry name" value="P-loop containing nucleoside triphosphate hydrolases"/>
    <property type="match status" value="1"/>
</dbReference>
<sequence>MSSALGIEEARSYMHRLLNAMHQMDGSDLFISVDFPPTVKAHGTMKALSQQRLTPDITRSLALSLMNDRQRAEFEAEMECNFAISIPGVCRFRVNVFVQQQHVGMVIRTIASEIPSLAKLGLPEVLKEIIMTKRGLVLVVGGTGSGKSTTLAAMIDHRNSSGPGHIITVEDPVEYVHRNKQCLVTHREVGVDTHSWEHALKNTLRQAPDVILIGEIRDRETMEHAIAFAETGHLCLGTLHANNANQTIDRIVNFFPEERRNQLLMDLSSNLRAIVSQRLIRTEDGKGRKAAIEILLNTPTIAEMIFKGQFQSIKEIMAKSRELGMCTFDQALFDLYDAGFISYEEAIRNADSTNELRLQIKLKAERGQPKTSAAAELSLSIEEEKDEEEAEGSAAPGVKVAG</sequence>
<dbReference type="Gene3D" id="3.40.50.300">
    <property type="entry name" value="P-loop containing nucleotide triphosphate hydrolases"/>
    <property type="match status" value="1"/>
</dbReference>
<gene>
    <name evidence="4" type="ORF">U5817_03490</name>
</gene>
<dbReference type="InterPro" id="IPR050921">
    <property type="entry name" value="T4SS_GSP_E_ATPase"/>
</dbReference>
<keyword evidence="5" id="KW-1185">Reference proteome</keyword>
<dbReference type="CDD" id="cd01131">
    <property type="entry name" value="PilT"/>
    <property type="match status" value="1"/>
</dbReference>
<dbReference type="PANTHER" id="PTHR30486:SF12">
    <property type="entry name" value="TYPE IV PILUS ATPASE PILU"/>
    <property type="match status" value="1"/>
</dbReference>
<evidence type="ECO:0000256" key="2">
    <source>
        <dbReference type="SAM" id="MobiDB-lite"/>
    </source>
</evidence>
<dbReference type="InterPro" id="IPR001482">
    <property type="entry name" value="T2SS/T4SS_dom"/>
</dbReference>
<dbReference type="RefSeq" id="WP_169130043.1">
    <property type="nucleotide sequence ID" value="NZ_CAWPLS010000254.1"/>
</dbReference>
<dbReference type="Pfam" id="PF00437">
    <property type="entry name" value="T2SSE"/>
    <property type="match status" value="1"/>
</dbReference>
<feature type="region of interest" description="Disordered" evidence="2">
    <location>
        <begin position="381"/>
        <end position="402"/>
    </location>
</feature>
<evidence type="ECO:0000313" key="4">
    <source>
        <dbReference type="EMBL" id="WRL47129.1"/>
    </source>
</evidence>
<dbReference type="NCBIfam" id="TIGR01420">
    <property type="entry name" value="pilT_fam"/>
    <property type="match status" value="1"/>
</dbReference>
<reference evidence="4 5" key="1">
    <citation type="submission" date="2023-12" db="EMBL/GenBank/DDBJ databases">
        <title>A. evansii MAY27, complete genome.</title>
        <authorList>
            <person name="Wang Y."/>
        </authorList>
    </citation>
    <scope>NUCLEOTIDE SEQUENCE [LARGE SCALE GENOMIC DNA]</scope>
    <source>
        <strain evidence="4 5">MAY27</strain>
    </source>
</reference>
<evidence type="ECO:0000256" key="1">
    <source>
        <dbReference type="ARBA" id="ARBA00006611"/>
    </source>
</evidence>
<dbReference type="Proteomes" id="UP001626593">
    <property type="component" value="Chromosome"/>
</dbReference>